<comment type="caution">
    <text evidence="4">The sequence shown here is derived from an EMBL/GenBank/DDBJ whole genome shotgun (WGS) entry which is preliminary data.</text>
</comment>
<feature type="chain" id="PRO_5041308963" description="Vps72/YL1 C-terminal domain-containing protein" evidence="2">
    <location>
        <begin position="31"/>
        <end position="534"/>
    </location>
</feature>
<dbReference type="AlphaFoldDB" id="A0AA38NVX0"/>
<reference evidence="4" key="1">
    <citation type="submission" date="2022-08" db="EMBL/GenBank/DDBJ databases">
        <authorList>
            <consortium name="DOE Joint Genome Institute"/>
            <person name="Min B."/>
            <person name="Riley R."/>
            <person name="Sierra-Patev S."/>
            <person name="Naranjo-Ortiz M."/>
            <person name="Looney B."/>
            <person name="Konkel Z."/>
            <person name="Slot J.C."/>
            <person name="Sakamoto Y."/>
            <person name="Steenwyk J.L."/>
            <person name="Rokas A."/>
            <person name="Carro J."/>
            <person name="Camarero S."/>
            <person name="Ferreira P."/>
            <person name="Molpeceres G."/>
            <person name="Ruiz-Duenas F.J."/>
            <person name="Serrano A."/>
            <person name="Henrissat B."/>
            <person name="Drula E."/>
            <person name="Hughes K.W."/>
            <person name="Mata J.L."/>
            <person name="Ishikawa N.K."/>
            <person name="Vargas-Isla R."/>
            <person name="Ushijima S."/>
            <person name="Smith C.A."/>
            <person name="Ahrendt S."/>
            <person name="Andreopoulos W."/>
            <person name="He G."/>
            <person name="Labutti K."/>
            <person name="Lipzen A."/>
            <person name="Ng V."/>
            <person name="Sandor L."/>
            <person name="Barry K."/>
            <person name="Martinez A.T."/>
            <person name="Xiao Y."/>
            <person name="Gibbons J.G."/>
            <person name="Terashima K."/>
            <person name="Hibbett D.S."/>
            <person name="Grigoriev I.V."/>
        </authorList>
    </citation>
    <scope>NUCLEOTIDE SEQUENCE</scope>
    <source>
        <strain evidence="4">TFB9207</strain>
    </source>
</reference>
<proteinExistence type="predicted"/>
<dbReference type="SMART" id="SM00993">
    <property type="entry name" value="YL1_C"/>
    <property type="match status" value="1"/>
</dbReference>
<sequence>MQIFRLYARWNSARLFLLFFALVCISSVAALPIPSVKARSQTANTYLHYDLTAFATSTAVPANKRNEVEGHTKKGLLAKLQSEGYETLILAPAIKGEPKFIEVGDKKLVGFGAFVKAKKKDAAPGPLELLQEEVKYVGTMELNGDGSDLSLVYGLEEQRSRLFDRLSSTTQRVTPATGNESTVSQLAKWWLVIQVYHTTQTSLKLKGQGFNVQEHLPEGALKRHRRTTTSLVVSFVKLIAMVPVQTTQLFYTIRFDSSDTILDSSTVFEHIYTSAVTVFELDPFIGLSTASTSGSTSESASATIAIPTTVLPTITHTKGPRYDLSSLPMASGYRLPSPPTSAPTSAPFPVRTSPSANEPGLEKSMKHIKHRIKKVAKSYLIHELSQDDGESPKLSWDQTMDALFGDHVQWREVTEGVFVHEESATRYIPTCRITGLPAKYLDPRTGLPFANLWAYRILRRLAGEVLSPPSSKGELPSDGNRGVGLGGDDNGSPTTADDADFECHGEIGVWDEDLGCYVGDWESTGTVSRGVVDS</sequence>
<accession>A0AA38NVX0</accession>
<evidence type="ECO:0000256" key="1">
    <source>
        <dbReference type="SAM" id="MobiDB-lite"/>
    </source>
</evidence>
<organism evidence="4 5">
    <name type="scientific">Lentinula raphanica</name>
    <dbReference type="NCBI Taxonomy" id="153919"/>
    <lineage>
        <taxon>Eukaryota</taxon>
        <taxon>Fungi</taxon>
        <taxon>Dikarya</taxon>
        <taxon>Basidiomycota</taxon>
        <taxon>Agaricomycotina</taxon>
        <taxon>Agaricomycetes</taxon>
        <taxon>Agaricomycetidae</taxon>
        <taxon>Agaricales</taxon>
        <taxon>Marasmiineae</taxon>
        <taxon>Omphalotaceae</taxon>
        <taxon>Lentinula</taxon>
    </lineage>
</organism>
<feature type="region of interest" description="Disordered" evidence="1">
    <location>
        <begin position="467"/>
        <end position="500"/>
    </location>
</feature>
<evidence type="ECO:0000313" key="5">
    <source>
        <dbReference type="Proteomes" id="UP001163846"/>
    </source>
</evidence>
<feature type="signal peptide" evidence="2">
    <location>
        <begin position="1"/>
        <end position="30"/>
    </location>
</feature>
<dbReference type="Proteomes" id="UP001163846">
    <property type="component" value="Unassembled WGS sequence"/>
</dbReference>
<dbReference type="EMBL" id="MU807345">
    <property type="protein sequence ID" value="KAJ3831611.1"/>
    <property type="molecule type" value="Genomic_DNA"/>
</dbReference>
<keyword evidence="2" id="KW-0732">Signal</keyword>
<dbReference type="Pfam" id="PF08265">
    <property type="entry name" value="YL1_C"/>
    <property type="match status" value="1"/>
</dbReference>
<gene>
    <name evidence="4" type="ORF">F5878DRAFT_713972</name>
</gene>
<protein>
    <recommendedName>
        <fullName evidence="3">Vps72/YL1 C-terminal domain-containing protein</fullName>
    </recommendedName>
</protein>
<feature type="domain" description="Vps72/YL1 C-terminal" evidence="3">
    <location>
        <begin position="429"/>
        <end position="458"/>
    </location>
</feature>
<name>A0AA38NVX0_9AGAR</name>
<keyword evidence="5" id="KW-1185">Reference proteome</keyword>
<feature type="region of interest" description="Disordered" evidence="1">
    <location>
        <begin position="335"/>
        <end position="361"/>
    </location>
</feature>
<evidence type="ECO:0000313" key="4">
    <source>
        <dbReference type="EMBL" id="KAJ3831611.1"/>
    </source>
</evidence>
<evidence type="ECO:0000259" key="3">
    <source>
        <dbReference type="SMART" id="SM00993"/>
    </source>
</evidence>
<dbReference type="InterPro" id="IPR013272">
    <property type="entry name" value="Vps72/YL1_C"/>
</dbReference>
<evidence type="ECO:0000256" key="2">
    <source>
        <dbReference type="SAM" id="SignalP"/>
    </source>
</evidence>